<dbReference type="AlphaFoldDB" id="A0A7K1GR33"/>
<gene>
    <name evidence="1" type="ORF">GJV77_11820</name>
</gene>
<comment type="caution">
    <text evidence="1">The sequence shown here is derived from an EMBL/GenBank/DDBJ whole genome shotgun (WGS) entry which is preliminary data.</text>
</comment>
<reference evidence="1 2" key="1">
    <citation type="journal article" date="2006" name="Int. J. Syst. Evol. Microbiol.">
        <title>Myroides pelagicus sp. nov., isolated from seawater in Thailand.</title>
        <authorList>
            <person name="Yoon J."/>
            <person name="Maneerat S."/>
            <person name="Kawai F."/>
            <person name="Yokota A."/>
        </authorList>
    </citation>
    <scope>NUCLEOTIDE SEQUENCE [LARGE SCALE GENOMIC DNA]</scope>
    <source>
        <strain evidence="1 2">SM1T</strain>
    </source>
</reference>
<dbReference type="OrthoDB" id="9760715at2"/>
<dbReference type="Proteomes" id="UP000488936">
    <property type="component" value="Unassembled WGS sequence"/>
</dbReference>
<accession>A0A7K1GR33</accession>
<proteinExistence type="predicted"/>
<organism evidence="1 2">
    <name type="scientific">Myroides pelagicus</name>
    <dbReference type="NCBI Taxonomy" id="270914"/>
    <lineage>
        <taxon>Bacteria</taxon>
        <taxon>Pseudomonadati</taxon>
        <taxon>Bacteroidota</taxon>
        <taxon>Flavobacteriia</taxon>
        <taxon>Flavobacteriales</taxon>
        <taxon>Flavobacteriaceae</taxon>
        <taxon>Myroides</taxon>
    </lineage>
</organism>
<dbReference type="EMBL" id="WMJY01000031">
    <property type="protein sequence ID" value="MTH30584.1"/>
    <property type="molecule type" value="Genomic_DNA"/>
</dbReference>
<sequence>MILQPKIINKLDKDTLVNFLNSYSLLDQNFTISFNLFFASKDILKQTQVHLNDKISIRIKTYLDINNDFLTLDTLSELISELDTYFLIADLLIENKKYKSALIVLKSLLSNTINLSNNCDDSNDHLNVFITETIESILRIASENKNSKTHDKITKFLNKQLDNPTYRSFGYDFLIKQV</sequence>
<dbReference type="RefSeq" id="WP_155036566.1">
    <property type="nucleotide sequence ID" value="NZ_JAYMMG010000041.1"/>
</dbReference>
<evidence type="ECO:0000313" key="1">
    <source>
        <dbReference type="EMBL" id="MTH30584.1"/>
    </source>
</evidence>
<protein>
    <submittedName>
        <fullName evidence="1">Uncharacterized protein</fullName>
    </submittedName>
</protein>
<keyword evidence="2" id="KW-1185">Reference proteome</keyword>
<name>A0A7K1GR33_9FLAO</name>
<evidence type="ECO:0000313" key="2">
    <source>
        <dbReference type="Proteomes" id="UP000488936"/>
    </source>
</evidence>